<comment type="caution">
    <text evidence="1">The sequence shown here is derived from an EMBL/GenBank/DDBJ whole genome shotgun (WGS) entry which is preliminary data.</text>
</comment>
<accession>A0A2G9EH96</accession>
<name>A0A2G9EH96_9FUSO</name>
<evidence type="ECO:0000313" key="1">
    <source>
        <dbReference type="EMBL" id="PIM80306.1"/>
    </source>
</evidence>
<dbReference type="InterPro" id="IPR053716">
    <property type="entry name" value="Flag_assembly_chemotaxis_eff"/>
</dbReference>
<dbReference type="AlphaFoldDB" id="A0A2G9EH96"/>
<proteinExistence type="predicted"/>
<dbReference type="GeneID" id="93328375"/>
<evidence type="ECO:0000313" key="2">
    <source>
        <dbReference type="Proteomes" id="UP000229011"/>
    </source>
</evidence>
<dbReference type="Pfam" id="PF09403">
    <property type="entry name" value="FadA"/>
    <property type="match status" value="1"/>
</dbReference>
<organism evidence="1 2">
    <name type="scientific">Fusobacterium pseudoperiodonticum</name>
    <dbReference type="NCBI Taxonomy" id="2663009"/>
    <lineage>
        <taxon>Bacteria</taxon>
        <taxon>Fusobacteriati</taxon>
        <taxon>Fusobacteriota</taxon>
        <taxon>Fusobacteriia</taxon>
        <taxon>Fusobacteriales</taxon>
        <taxon>Fusobacteriaceae</taxon>
        <taxon>Fusobacterium</taxon>
    </lineage>
</organism>
<protein>
    <submittedName>
        <fullName evidence="1">Adhesion protein FadA</fullName>
    </submittedName>
</protein>
<dbReference type="RefSeq" id="WP_099958922.1">
    <property type="nucleotide sequence ID" value="NZ_CP024698.1"/>
</dbReference>
<dbReference type="EMBL" id="PEQY01000001">
    <property type="protein sequence ID" value="PIM80306.1"/>
    <property type="molecule type" value="Genomic_DNA"/>
</dbReference>
<dbReference type="InterPro" id="IPR018543">
    <property type="entry name" value="Adhesion_FadA"/>
</dbReference>
<gene>
    <name evidence="1" type="ORF">CTM71_07965</name>
</gene>
<reference evidence="1 2" key="1">
    <citation type="submission" date="2017-11" db="EMBL/GenBank/DDBJ databases">
        <title>Genome sequencing of Fusobacterium periodonticum KCOM 1259.</title>
        <authorList>
            <person name="Kook J.-K."/>
            <person name="Park S.-N."/>
            <person name="Lim Y.K."/>
        </authorList>
    </citation>
    <scope>NUCLEOTIDE SEQUENCE [LARGE SCALE GENOMIC DNA]</scope>
    <source>
        <strain evidence="1 2">KCOM 1259</strain>
    </source>
</reference>
<sequence length="132" mass="15818">MKIKYLLASMLVLGSLSYSAEVTDTVAQEVITEVRNIEAEYQALMQKEAERKEEFMQEKVNLENEVKELKEKQLGREELYAKLKEDSKIRWHRDEYKKLLKRFDEYYNKLEKKIADKEQQIVELTKLLEVLN</sequence>
<dbReference type="Proteomes" id="UP000229011">
    <property type="component" value="Unassembled WGS sequence"/>
</dbReference>
<dbReference type="Gene3D" id="1.10.287.1700">
    <property type="match status" value="1"/>
</dbReference>